<dbReference type="PANTHER" id="PTHR47331">
    <property type="entry name" value="PHD-TYPE DOMAIN-CONTAINING PROTEIN"/>
    <property type="match status" value="1"/>
</dbReference>
<evidence type="ECO:0000313" key="4">
    <source>
        <dbReference type="Proteomes" id="UP000507470"/>
    </source>
</evidence>
<reference evidence="3 4" key="1">
    <citation type="submission" date="2020-06" db="EMBL/GenBank/DDBJ databases">
        <authorList>
            <person name="Li R."/>
            <person name="Bekaert M."/>
        </authorList>
    </citation>
    <scope>NUCLEOTIDE SEQUENCE [LARGE SCALE GENOMIC DNA]</scope>
    <source>
        <strain evidence="4">wild</strain>
    </source>
</reference>
<feature type="compositionally biased region" description="Basic and acidic residues" evidence="2">
    <location>
        <begin position="77"/>
        <end position="95"/>
    </location>
</feature>
<feature type="compositionally biased region" description="Basic and acidic residues" evidence="2">
    <location>
        <begin position="11"/>
        <end position="22"/>
    </location>
</feature>
<name>A0A6J7ZWZ0_MYTCO</name>
<feature type="region of interest" description="Disordered" evidence="2">
    <location>
        <begin position="75"/>
        <end position="108"/>
    </location>
</feature>
<organism evidence="3 4">
    <name type="scientific">Mytilus coruscus</name>
    <name type="common">Sea mussel</name>
    <dbReference type="NCBI Taxonomy" id="42192"/>
    <lineage>
        <taxon>Eukaryota</taxon>
        <taxon>Metazoa</taxon>
        <taxon>Spiralia</taxon>
        <taxon>Lophotrochozoa</taxon>
        <taxon>Mollusca</taxon>
        <taxon>Bivalvia</taxon>
        <taxon>Autobranchia</taxon>
        <taxon>Pteriomorphia</taxon>
        <taxon>Mytilida</taxon>
        <taxon>Mytiloidea</taxon>
        <taxon>Mytilidae</taxon>
        <taxon>Mytilinae</taxon>
        <taxon>Mytilus</taxon>
    </lineage>
</organism>
<feature type="region of interest" description="Disordered" evidence="2">
    <location>
        <begin position="1"/>
        <end position="22"/>
    </location>
</feature>
<dbReference type="PANTHER" id="PTHR47331:SF6">
    <property type="entry name" value="DOUBLECORTIN DOMAIN-CONTAINING PROTEIN"/>
    <property type="match status" value="1"/>
</dbReference>
<dbReference type="OrthoDB" id="6086925at2759"/>
<feature type="coiled-coil region" evidence="1">
    <location>
        <begin position="473"/>
        <end position="500"/>
    </location>
</feature>
<evidence type="ECO:0000256" key="1">
    <source>
        <dbReference type="SAM" id="Coils"/>
    </source>
</evidence>
<proteinExistence type="predicted"/>
<dbReference type="Proteomes" id="UP000507470">
    <property type="component" value="Unassembled WGS sequence"/>
</dbReference>
<keyword evidence="4" id="KW-1185">Reference proteome</keyword>
<dbReference type="AlphaFoldDB" id="A0A6J7ZWZ0"/>
<evidence type="ECO:0000256" key="2">
    <source>
        <dbReference type="SAM" id="MobiDB-lite"/>
    </source>
</evidence>
<feature type="region of interest" description="Disordered" evidence="2">
    <location>
        <begin position="228"/>
        <end position="255"/>
    </location>
</feature>
<keyword evidence="1" id="KW-0175">Coiled coil</keyword>
<gene>
    <name evidence="3" type="ORF">MCOR_599</name>
</gene>
<dbReference type="EMBL" id="CACVKT020000155">
    <property type="protein sequence ID" value="CAC5356441.1"/>
    <property type="molecule type" value="Genomic_DNA"/>
</dbReference>
<sequence>MDSQHGNGDNTDPRKRTLTERGLDLYRANVNTHSKKIELVQTENTKTEESLQVYEEHKIEDAKYKNILERALQQMKVSDKDEKESKFTHRSEAHSRTSSNSSSVAIRKRAKAEAAQAKLEFAMKEADLQKQKAYIEEQEKVASAKTFTKKAELEAELELLNYKKEAAAATAEADALEYDQNVCGSKKSDLLSKTVYERTNRYVEQQVLQVKDGKLTSDDNIVPCDPFVNQTSGDAVHKHSHMPTPKPSRPKYDVPSTQLNPADQGTRSIAADKVNSSLWILGPKEFISKCEHQAAYSETLYPLIEPTDDKELRPLQRVNVLKTSVDFQTALGSERFERFSEWIRLVESISFLKKVAKYRTAAVTGDTSSKYVETYKEAELFIIKVVQNEVYQTEIDNIRQSLRLPKNSTLVSLNPFLDSRGVLCVGGRLNKANIELHEKNPIIIPVRDIADQSYKDVSSLSRDFSDFKKGKGSDDANDKLTELQANVDKSLRKLEQLGTRIDKVVDQFGNMTKNQIIKMQGIAAENTKELVSLRRGYSALEKGMKGLDELTDLKNKENSNQQSLNQLSNSMKNIKNTGDTYIRWGRTSCPSGGTKLVYSGYIGGGYYMHPGGPARPICLPSQPNFLRTSGGTGAFVYGTEFQSGFFGPKAEYQDVPCAVCEVQQGSKKIMIPGRYNCYPDWKREYYGNLAAGYAKNKNHASAYICIDLRPEYIHGGSGRSNKANFLHEVIVRCGSLPCPPYHEGYPLPCVVCSK</sequence>
<evidence type="ECO:0000313" key="3">
    <source>
        <dbReference type="EMBL" id="CAC5356441.1"/>
    </source>
</evidence>
<accession>A0A6J7ZWZ0</accession>
<protein>
    <submittedName>
        <fullName evidence="3">Uncharacterized protein</fullName>
    </submittedName>
</protein>
<feature type="compositionally biased region" description="Polar residues" evidence="2">
    <location>
        <begin position="1"/>
        <end position="10"/>
    </location>
</feature>